<protein>
    <submittedName>
        <fullName evidence="1">Uncharacterized protein</fullName>
    </submittedName>
</protein>
<reference evidence="1" key="1">
    <citation type="submission" date="2017-07" db="EMBL/GenBank/DDBJ databases">
        <title>Taro Niue Genome Assembly and Annotation.</title>
        <authorList>
            <person name="Atibalentja N."/>
            <person name="Keating K."/>
            <person name="Fields C.J."/>
        </authorList>
    </citation>
    <scope>NUCLEOTIDE SEQUENCE</scope>
    <source>
        <strain evidence="1">Niue_2</strain>
        <tissue evidence="1">Leaf</tissue>
    </source>
</reference>
<sequence length="167" mass="17729">MVVRTVALSRLQSSCGWSGTPRTVRSSTRHRPASPVSYCLAPCGPGTAWRSQAWDRSPSRLRQLLCLVLLVQAESPLSVLTSRVVVTTSSRTEFSDRIVFPYRASCSFASALPFVAAGRALGGGDGVVGEDPVASSVSLFPVYVTLGPFRLSGSVGGDRENRVLDVG</sequence>
<evidence type="ECO:0000313" key="2">
    <source>
        <dbReference type="Proteomes" id="UP000652761"/>
    </source>
</evidence>
<dbReference type="AlphaFoldDB" id="A0A843XKY3"/>
<gene>
    <name evidence="1" type="ORF">Taro_052865</name>
</gene>
<organism evidence="1 2">
    <name type="scientific">Colocasia esculenta</name>
    <name type="common">Wild taro</name>
    <name type="synonym">Arum esculentum</name>
    <dbReference type="NCBI Taxonomy" id="4460"/>
    <lineage>
        <taxon>Eukaryota</taxon>
        <taxon>Viridiplantae</taxon>
        <taxon>Streptophyta</taxon>
        <taxon>Embryophyta</taxon>
        <taxon>Tracheophyta</taxon>
        <taxon>Spermatophyta</taxon>
        <taxon>Magnoliopsida</taxon>
        <taxon>Liliopsida</taxon>
        <taxon>Araceae</taxon>
        <taxon>Aroideae</taxon>
        <taxon>Colocasieae</taxon>
        <taxon>Colocasia</taxon>
    </lineage>
</organism>
<dbReference type="Proteomes" id="UP000652761">
    <property type="component" value="Unassembled WGS sequence"/>
</dbReference>
<dbReference type="EMBL" id="NMUH01009264">
    <property type="protein sequence ID" value="MQM19853.1"/>
    <property type="molecule type" value="Genomic_DNA"/>
</dbReference>
<comment type="caution">
    <text evidence="1">The sequence shown here is derived from an EMBL/GenBank/DDBJ whole genome shotgun (WGS) entry which is preliminary data.</text>
</comment>
<evidence type="ECO:0000313" key="1">
    <source>
        <dbReference type="EMBL" id="MQM19853.1"/>
    </source>
</evidence>
<proteinExistence type="predicted"/>
<accession>A0A843XKY3</accession>
<name>A0A843XKY3_COLES</name>
<keyword evidence="2" id="KW-1185">Reference proteome</keyword>